<keyword evidence="2" id="KW-1185">Reference proteome</keyword>
<evidence type="ECO:0000313" key="1">
    <source>
        <dbReference type="EMBL" id="AKU43471.1"/>
    </source>
</evidence>
<dbReference type="EMBL" id="KT001913">
    <property type="protein sequence ID" value="AKU43471.1"/>
    <property type="molecule type" value="Genomic_DNA"/>
</dbReference>
<organism evidence="1 2">
    <name type="scientific">Caulobacter phage Sansa</name>
    <dbReference type="NCBI Taxonomy" id="1675600"/>
    <lineage>
        <taxon>Viruses</taxon>
        <taxon>Duplodnaviria</taxon>
        <taxon>Heunggongvirae</taxon>
        <taxon>Uroviricota</taxon>
        <taxon>Caudoviricetes</taxon>
        <taxon>Sansavirus</taxon>
        <taxon>Sansavirus sansa</taxon>
        <taxon>Caulobacter virus Sansa</taxon>
    </lineage>
</organism>
<name>A0A0K1LLU3_9CAUD</name>
<evidence type="ECO:0000313" key="2">
    <source>
        <dbReference type="Proteomes" id="UP000225322"/>
    </source>
</evidence>
<proteinExistence type="predicted"/>
<reference evidence="1 2" key="1">
    <citation type="journal article" date="2015" name="Genome Announc.">
        <title>Complete Genome Sequence of Caulobacter crescentus Siphophage Sansa.</title>
        <authorList>
            <person name="Vara L."/>
            <person name="Kane A.A."/>
            <person name="Cahill J.L."/>
            <person name="Rasche E.S."/>
            <person name="Kuty Everett G.F."/>
        </authorList>
    </citation>
    <scope>NUCLEOTIDE SEQUENCE [LARGE SCALE GENOMIC DNA]</scope>
</reference>
<sequence length="77" mass="8098">MNMNDPIVSRDIGDACDKILSTALKIDAAPDQLTILGSSIALLIALSERQFGKAAVAIAVHRGKKNLAAAVAVKKKR</sequence>
<accession>A0A0K1LLU3</accession>
<dbReference type="Proteomes" id="UP000225322">
    <property type="component" value="Segment"/>
</dbReference>
<protein>
    <submittedName>
        <fullName evidence="1">Uncharacterized protein</fullName>
    </submittedName>
</protein>
<gene>
    <name evidence="1" type="ORF">CPT_Sansa67</name>
</gene>